<name>A0A1G8IUC9_9MICC</name>
<dbReference type="InterPro" id="IPR017523">
    <property type="entry name" value="Rv3268"/>
</dbReference>
<protein>
    <submittedName>
        <fullName evidence="1">TIGR03089 family protein</fullName>
    </submittedName>
</protein>
<gene>
    <name evidence="1" type="ORF">SAMN05216555_101353</name>
</gene>
<accession>A0A1G8IUC9</accession>
<evidence type="ECO:0000313" key="1">
    <source>
        <dbReference type="EMBL" id="SDI22307.1"/>
    </source>
</evidence>
<keyword evidence="2" id="KW-1185">Reference proteome</keyword>
<dbReference type="STRING" id="1045773.SAMN05216555_101353"/>
<organism evidence="1 2">
    <name type="scientific">Arthrobacter cupressi</name>
    <dbReference type="NCBI Taxonomy" id="1045773"/>
    <lineage>
        <taxon>Bacteria</taxon>
        <taxon>Bacillati</taxon>
        <taxon>Actinomycetota</taxon>
        <taxon>Actinomycetes</taxon>
        <taxon>Micrococcales</taxon>
        <taxon>Micrococcaceae</taxon>
        <taxon>Arthrobacter</taxon>
    </lineage>
</organism>
<reference evidence="2" key="1">
    <citation type="submission" date="2016-10" db="EMBL/GenBank/DDBJ databases">
        <authorList>
            <person name="Varghese N."/>
            <person name="Submissions S."/>
        </authorList>
    </citation>
    <scope>NUCLEOTIDE SEQUENCE [LARGE SCALE GENOMIC DNA]</scope>
    <source>
        <strain evidence="2">CGMCC 1.10783</strain>
    </source>
</reference>
<dbReference type="RefSeq" id="WP_074586389.1">
    <property type="nucleotide sequence ID" value="NZ_FNEI01000001.1"/>
</dbReference>
<dbReference type="NCBIfam" id="TIGR03089">
    <property type="entry name" value="TIGR03089 family protein"/>
    <property type="match status" value="1"/>
</dbReference>
<dbReference type="EMBL" id="FNEI01000001">
    <property type="protein sequence ID" value="SDI22307.1"/>
    <property type="molecule type" value="Genomic_DNA"/>
</dbReference>
<dbReference type="OrthoDB" id="3396763at2"/>
<dbReference type="AlphaFoldDB" id="A0A1G8IUC9"/>
<evidence type="ECO:0000313" key="2">
    <source>
        <dbReference type="Proteomes" id="UP000182130"/>
    </source>
</evidence>
<dbReference type="Proteomes" id="UP000182130">
    <property type="component" value="Unassembled WGS sequence"/>
</dbReference>
<proteinExistence type="predicted"/>
<sequence>MSIPAMNLMTALRSGHATSPRLTWYGPDSERIELSGRVLDNWVAKTANLLQDELDAGPGISLRLELPAHWKSLVWALAAWQLGMELVLDGGPADLLATSAPGDGGPGSGSGTAAGEGATAGFDAVVAVPLAALAMRWPGTLPPGVLDYAAEVRSHGDVFMPYAEAEPGLSALRLPGRGFSHAELLTDFAAAGPASAGGQAETAEGARILVRAADGLDAALAEALGCWDRGGSIVLVHPEVEVTEHLLQNERVSGA</sequence>